<feature type="region of interest" description="Disordered" evidence="1">
    <location>
        <begin position="180"/>
        <end position="210"/>
    </location>
</feature>
<dbReference type="AlphaFoldDB" id="A0A2C5Z131"/>
<evidence type="ECO:0000259" key="2">
    <source>
        <dbReference type="Pfam" id="PF08457"/>
    </source>
</evidence>
<evidence type="ECO:0000256" key="1">
    <source>
        <dbReference type="SAM" id="MobiDB-lite"/>
    </source>
</evidence>
<dbReference type="Pfam" id="PF08457">
    <property type="entry name" value="Sfi1"/>
    <property type="match status" value="1"/>
</dbReference>
<evidence type="ECO:0000313" key="4">
    <source>
        <dbReference type="Proteomes" id="UP000224854"/>
    </source>
</evidence>
<feature type="region of interest" description="Disordered" evidence="1">
    <location>
        <begin position="120"/>
        <end position="163"/>
    </location>
</feature>
<protein>
    <recommendedName>
        <fullName evidence="2">Sfi1 spindle body domain-containing protein</fullName>
    </recommendedName>
</protein>
<dbReference type="OrthoDB" id="5215300at2759"/>
<feature type="region of interest" description="Disordered" evidence="1">
    <location>
        <begin position="901"/>
        <end position="986"/>
    </location>
</feature>
<feature type="region of interest" description="Disordered" evidence="1">
    <location>
        <begin position="849"/>
        <end position="887"/>
    </location>
</feature>
<feature type="compositionally biased region" description="Low complexity" evidence="1">
    <location>
        <begin position="975"/>
        <end position="986"/>
    </location>
</feature>
<gene>
    <name evidence="3" type="ORF">CDD82_5769</name>
</gene>
<keyword evidence="4" id="KW-1185">Reference proteome</keyword>
<sequence>MQSHSQLRDAVLSSHDATELDARQDRHYSDSDIAILHAIVAAAQTYIDESAYPKPLPLTALFKAYYALLPGFDISPDSDYHLSPLLFRIGGIESHDALFDKFQVVLDDLGILLDITSESAHHSPSSRLSPVAESLVDYQSRQGQSHNNDDTVSVNDEPSASDLSLSIKSARAPHHVITTFQPPQQQQQQLRHQPRWSSPSTDGFVPSVSSDHSEHISVAAHRHASRPFALATDFRSTFSRTGQQNALVPLQGRKLQAAPSLSLEPQHEGASHSLYQRSHGANTHYYHHGDDIVYMNPEPANLPPDLLEKASSQDQVPLNHRAQQHLQVPSQDAGKHDSKTMAQPSVRQKAKDQEPKTNTAPPSASASSLSENLVLLQRAARARQLYLGSKMFNRWADRTAIRLEKEAVATRHMMRFRCFHGWTLASVSRTPAVDSLRASTAVQKLRRAVKLQQEQFSLTASVVAQALYSKRAHCAMMRWMCRLSQHRLRRKFDKSRALSLVDRWKLLARQDDTTQQKALAYSTRLEPYQAMSQWRILAHQADTSLTMASQIETARRCMAHLGWWVFRVEVQRRSNGFRKCLLLQAASQAFYEWNLRARAQAFRWTCEYAAVSRAVNVWTQMAGQDVLTNKLASSQYQRASKERAWKQMRHINETWTQLGCLDERARLYLSAMRVLDVLDDGVKKRKSRMKKMIRQYLMTRYTQSSSRRRRRNCYKALDRWSAASWRALEQLQAAKDMRAADKSQHLQAALADMDETVALQERLRKTAQQHRIKALVDLWASEAANDAQDSVQSWDVWMSAERRHCLKTWSIGTLQRSGQGHTAVMVQQRHDRETRGRVMQWWRRRHVAGPGNWASDGRRGDTGPRSLPPRLSRHSMMGPMETPTRWTGSALPMTHLLTSTSRRIMGPVDETDETEGSETPIQWPSTTTPMSSQSGRLGRSATTFAATRQRLDSQRLNPQGQRSVPARIAERRPLGGSFSSKGRSRG</sequence>
<feature type="compositionally biased region" description="Polar residues" evidence="1">
    <location>
        <begin position="137"/>
        <end position="163"/>
    </location>
</feature>
<dbReference type="InterPro" id="IPR013665">
    <property type="entry name" value="Sfi1_dom"/>
</dbReference>
<proteinExistence type="predicted"/>
<name>A0A2C5Z131_9HYPO</name>
<dbReference type="EMBL" id="NJEU01000550">
    <property type="protein sequence ID" value="PHH72871.1"/>
    <property type="molecule type" value="Genomic_DNA"/>
</dbReference>
<feature type="domain" description="Sfi1 spindle body" evidence="2">
    <location>
        <begin position="375"/>
        <end position="600"/>
    </location>
</feature>
<evidence type="ECO:0000313" key="3">
    <source>
        <dbReference type="EMBL" id="PHH72871.1"/>
    </source>
</evidence>
<dbReference type="Proteomes" id="UP000224854">
    <property type="component" value="Unassembled WGS sequence"/>
</dbReference>
<reference evidence="3 4" key="1">
    <citation type="submission" date="2017-06" db="EMBL/GenBank/DDBJ databases">
        <title>Ant-infecting Ophiocordyceps genomes reveal a high diversity of potential behavioral manipulation genes and a possible major role for enterotoxins.</title>
        <authorList>
            <person name="De Bekker C."/>
            <person name="Evans H.C."/>
            <person name="Brachmann A."/>
            <person name="Hughes D.P."/>
        </authorList>
    </citation>
    <scope>NUCLEOTIDE SEQUENCE [LARGE SCALE GENOMIC DNA]</scope>
    <source>
        <strain evidence="3 4">1348a</strain>
    </source>
</reference>
<comment type="caution">
    <text evidence="3">The sequence shown here is derived from an EMBL/GenBank/DDBJ whole genome shotgun (WGS) entry which is preliminary data.</text>
</comment>
<accession>A0A2C5Z131</accession>
<feature type="compositionally biased region" description="Polar residues" evidence="1">
    <location>
        <begin position="917"/>
        <end position="946"/>
    </location>
</feature>
<feature type="compositionally biased region" description="Low complexity" evidence="1">
    <location>
        <begin position="360"/>
        <end position="369"/>
    </location>
</feature>
<feature type="region of interest" description="Disordered" evidence="1">
    <location>
        <begin position="296"/>
        <end position="369"/>
    </location>
</feature>
<organism evidence="3 4">
    <name type="scientific">Ophiocordyceps australis</name>
    <dbReference type="NCBI Taxonomy" id="1399860"/>
    <lineage>
        <taxon>Eukaryota</taxon>
        <taxon>Fungi</taxon>
        <taxon>Dikarya</taxon>
        <taxon>Ascomycota</taxon>
        <taxon>Pezizomycotina</taxon>
        <taxon>Sordariomycetes</taxon>
        <taxon>Hypocreomycetidae</taxon>
        <taxon>Hypocreales</taxon>
        <taxon>Ophiocordycipitaceae</taxon>
        <taxon>Ophiocordyceps</taxon>
    </lineage>
</organism>